<protein>
    <submittedName>
        <fullName evidence="4">Acyltransferase</fullName>
    </submittedName>
</protein>
<dbReference type="InterPro" id="IPR011004">
    <property type="entry name" value="Trimer_LpxA-like_sf"/>
</dbReference>
<proteinExistence type="predicted"/>
<dbReference type="RefSeq" id="WP_124908847.1">
    <property type="nucleotide sequence ID" value="NZ_RQJP01000004.1"/>
</dbReference>
<dbReference type="Proteomes" id="UP000274271">
    <property type="component" value="Unassembled WGS sequence"/>
</dbReference>
<dbReference type="EMBL" id="RQJP01000004">
    <property type="protein sequence ID" value="RRB12897.1"/>
    <property type="molecule type" value="Genomic_DNA"/>
</dbReference>
<dbReference type="SUPFAM" id="SSF51161">
    <property type="entry name" value="Trimeric LpxA-like enzymes"/>
    <property type="match status" value="1"/>
</dbReference>
<dbReference type="InterPro" id="IPR018357">
    <property type="entry name" value="Hexapep_transf_CS"/>
</dbReference>
<dbReference type="InterPro" id="IPR051159">
    <property type="entry name" value="Hexapeptide_acetyltransf"/>
</dbReference>
<evidence type="ECO:0000256" key="2">
    <source>
        <dbReference type="ARBA" id="ARBA00022737"/>
    </source>
</evidence>
<keyword evidence="1 4" id="KW-0808">Transferase</keyword>
<dbReference type="InterPro" id="IPR001451">
    <property type="entry name" value="Hexapep"/>
</dbReference>
<organism evidence="4 5">
    <name type="scientific">Larkinella knui</name>
    <dbReference type="NCBI Taxonomy" id="2025310"/>
    <lineage>
        <taxon>Bacteria</taxon>
        <taxon>Pseudomonadati</taxon>
        <taxon>Bacteroidota</taxon>
        <taxon>Cytophagia</taxon>
        <taxon>Cytophagales</taxon>
        <taxon>Spirosomataceae</taxon>
        <taxon>Larkinella</taxon>
    </lineage>
</organism>
<comment type="caution">
    <text evidence="4">The sequence shown here is derived from an EMBL/GenBank/DDBJ whole genome shotgun (WGS) entry which is preliminary data.</text>
</comment>
<evidence type="ECO:0000256" key="3">
    <source>
        <dbReference type="ARBA" id="ARBA00023315"/>
    </source>
</evidence>
<dbReference type="PROSITE" id="PS00101">
    <property type="entry name" value="HEXAPEP_TRANSFERASES"/>
    <property type="match status" value="1"/>
</dbReference>
<evidence type="ECO:0000256" key="1">
    <source>
        <dbReference type="ARBA" id="ARBA00022679"/>
    </source>
</evidence>
<reference evidence="4 5" key="1">
    <citation type="submission" date="2018-11" db="EMBL/GenBank/DDBJ databases">
        <authorList>
            <person name="Zhou Z."/>
            <person name="Wang G."/>
        </authorList>
    </citation>
    <scope>NUCLEOTIDE SEQUENCE [LARGE SCALE GENOMIC DNA]</scope>
    <source>
        <strain evidence="4 5">KCTC42998</strain>
    </source>
</reference>
<keyword evidence="5" id="KW-1185">Reference proteome</keyword>
<keyword evidence="3 4" id="KW-0012">Acyltransferase</keyword>
<dbReference type="Gene3D" id="2.160.10.10">
    <property type="entry name" value="Hexapeptide repeat proteins"/>
    <property type="match status" value="1"/>
</dbReference>
<sequence length="211" mass="23265">MSLDRKNDPLGYLLYRLYFYKLNLWQIISAPYFRLLFSIKKVSLGKDCKFWGSPIVVRYPMSKIQIGDYCRFRSDPYSNLIGVMKKCILSTNSANATIIIGNNCGFSGTTIGALSSIKIGNKVLCGANTLITDFDWHNIHPDHRSLPVYSSKPVLIEDNVFIGYGSIILKGVTIGQNSVIGANSVVVSSIPSNCIAAGNPCKVVKYLNTPN</sequence>
<keyword evidence="2" id="KW-0677">Repeat</keyword>
<gene>
    <name evidence="4" type="ORF">EHT87_22275</name>
</gene>
<evidence type="ECO:0000313" key="4">
    <source>
        <dbReference type="EMBL" id="RRB12897.1"/>
    </source>
</evidence>
<dbReference type="PANTHER" id="PTHR23416">
    <property type="entry name" value="SIALIC ACID SYNTHASE-RELATED"/>
    <property type="match status" value="1"/>
</dbReference>
<dbReference type="CDD" id="cd04647">
    <property type="entry name" value="LbH_MAT_like"/>
    <property type="match status" value="1"/>
</dbReference>
<dbReference type="GO" id="GO:0016746">
    <property type="term" value="F:acyltransferase activity"/>
    <property type="evidence" value="ECO:0007669"/>
    <property type="project" value="UniProtKB-KW"/>
</dbReference>
<name>A0A3P1CHY8_9BACT</name>
<accession>A0A3P1CHY8</accession>
<evidence type="ECO:0000313" key="5">
    <source>
        <dbReference type="Proteomes" id="UP000274271"/>
    </source>
</evidence>
<dbReference type="AlphaFoldDB" id="A0A3P1CHY8"/>
<dbReference type="Pfam" id="PF14602">
    <property type="entry name" value="Hexapep_2"/>
    <property type="match status" value="1"/>
</dbReference>